<organism evidence="9 10">
    <name type="scientific">Acanthosepion pharaonis</name>
    <name type="common">Pharaoh cuttlefish</name>
    <name type="synonym">Sepia pharaonis</name>
    <dbReference type="NCBI Taxonomy" id="158019"/>
    <lineage>
        <taxon>Eukaryota</taxon>
        <taxon>Metazoa</taxon>
        <taxon>Spiralia</taxon>
        <taxon>Lophotrochozoa</taxon>
        <taxon>Mollusca</taxon>
        <taxon>Cephalopoda</taxon>
        <taxon>Coleoidea</taxon>
        <taxon>Decapodiformes</taxon>
        <taxon>Sepiida</taxon>
        <taxon>Sepiina</taxon>
        <taxon>Sepiidae</taxon>
        <taxon>Acanthosepion</taxon>
    </lineage>
</organism>
<evidence type="ECO:0000313" key="10">
    <source>
        <dbReference type="Proteomes" id="UP000597762"/>
    </source>
</evidence>
<feature type="domain" description="Peroxin/Ferlin" evidence="6">
    <location>
        <begin position="460"/>
        <end position="515"/>
    </location>
</feature>
<protein>
    <submittedName>
        <fullName evidence="9">MYOF</fullName>
    </submittedName>
</protein>
<dbReference type="Proteomes" id="UP000597762">
    <property type="component" value="Unassembled WGS sequence"/>
</dbReference>
<dbReference type="SMART" id="SM00693">
    <property type="entry name" value="DysFN"/>
    <property type="match status" value="2"/>
</dbReference>
<keyword evidence="2" id="KW-0812">Transmembrane</keyword>
<evidence type="ECO:0000256" key="1">
    <source>
        <dbReference type="ARBA" id="ARBA00004370"/>
    </source>
</evidence>
<dbReference type="Pfam" id="PF08150">
    <property type="entry name" value="FerB"/>
    <property type="match status" value="1"/>
</dbReference>
<evidence type="ECO:0000259" key="6">
    <source>
        <dbReference type="SMART" id="SM00693"/>
    </source>
</evidence>
<feature type="domain" description="Ferlin A-domain" evidence="7">
    <location>
        <begin position="205"/>
        <end position="271"/>
    </location>
</feature>
<accession>A0A812E4D2</accession>
<dbReference type="GO" id="GO:0007009">
    <property type="term" value="P:plasma membrane organization"/>
    <property type="evidence" value="ECO:0007669"/>
    <property type="project" value="TreeGrafter"/>
</dbReference>
<evidence type="ECO:0000313" key="9">
    <source>
        <dbReference type="EMBL" id="CAE1313339.1"/>
    </source>
</evidence>
<evidence type="ECO:0000256" key="4">
    <source>
        <dbReference type="ARBA" id="ARBA00022989"/>
    </source>
</evidence>
<comment type="subcellular location">
    <subcellularLocation>
        <location evidence="1">Membrane</location>
    </subcellularLocation>
</comment>
<keyword evidence="4" id="KW-1133">Transmembrane helix</keyword>
<proteinExistence type="predicted"/>
<dbReference type="InterPro" id="IPR012560">
    <property type="entry name" value="Ferlin_A-domain"/>
</dbReference>
<evidence type="ECO:0000256" key="2">
    <source>
        <dbReference type="ARBA" id="ARBA00022692"/>
    </source>
</evidence>
<gene>
    <name evidence="9" type="ORF">SPHA_64521</name>
</gene>
<evidence type="ECO:0000259" key="7">
    <source>
        <dbReference type="SMART" id="SM01200"/>
    </source>
</evidence>
<feature type="domain" description="Ferlin B-domain" evidence="8">
    <location>
        <begin position="298"/>
        <end position="373"/>
    </location>
</feature>
<dbReference type="SMART" id="SM01201">
    <property type="entry name" value="FerB"/>
    <property type="match status" value="1"/>
</dbReference>
<dbReference type="AlphaFoldDB" id="A0A812E4D2"/>
<dbReference type="GO" id="GO:0016020">
    <property type="term" value="C:membrane"/>
    <property type="evidence" value="ECO:0007669"/>
    <property type="project" value="UniProtKB-SubCell"/>
</dbReference>
<dbReference type="InterPro" id="IPR037721">
    <property type="entry name" value="Ferlin"/>
</dbReference>
<sequence length="545" mass="62478">MNEDDTVGTYFLPISLISSSGDTGFLPTFGPCYINFYGSTREYSDLPDEFDDLNMGKGEGVAYRGRALLELKTKLGELPETSIESIPDDDLLKIQKYLRRRNYKLHAAFLSATMVTCIDAPVEFEVSIGNYGNKLDSGVAPCSSTTQPTNAVFDGCHYYFLPWSGTKPCTVVDSAWEDISFRLEALNLLLKIVDSLESNMERVRISMRTKLPLPELAQLLISMLDELLVDLKKPLPQPEKGYHLENDLDRNMQSYRKVELQEIIEHVNKVRENATDINEAMVEVESVLQRIKNLAIEPQNSLPDVVIWMISNEKRIAYHRIPAYEVLYSANPNYIGRQCGKVQSIQMKFPGLKAEKEKYEIPTLLRVKLWLGLAKQEDVWHKNQTEGELAVFAETYENQVSILGSWTDGSLTMTRPKFSDVQGKISLPKENFVPPTGWKWDGDWYINQELSLLYDKDAGHKTYLEDMYENQSRIPVGTWGLNKQPWTDVKSDPVTPKDEIKLPEGWKWDDDWQIDLSRAVDEDGKFVTCCTYVNFWQIRCVKKRN</sequence>
<dbReference type="InterPro" id="IPR012561">
    <property type="entry name" value="Ferlin_B-domain"/>
</dbReference>
<keyword evidence="3" id="KW-0677">Repeat</keyword>
<evidence type="ECO:0000256" key="3">
    <source>
        <dbReference type="ARBA" id="ARBA00022737"/>
    </source>
</evidence>
<dbReference type="SMART" id="SM01200">
    <property type="entry name" value="FerA"/>
    <property type="match status" value="1"/>
</dbReference>
<dbReference type="PANTHER" id="PTHR12546:SF33">
    <property type="entry name" value="SPERM VESICLE FUSION PROTEIN FER-1"/>
    <property type="match status" value="1"/>
</dbReference>
<evidence type="ECO:0000256" key="5">
    <source>
        <dbReference type="ARBA" id="ARBA00023136"/>
    </source>
</evidence>
<dbReference type="GO" id="GO:0061025">
    <property type="term" value="P:membrane fusion"/>
    <property type="evidence" value="ECO:0007669"/>
    <property type="project" value="TreeGrafter"/>
</dbReference>
<dbReference type="Pfam" id="PF08165">
    <property type="entry name" value="FerA"/>
    <property type="match status" value="1"/>
</dbReference>
<keyword evidence="10" id="KW-1185">Reference proteome</keyword>
<dbReference type="PANTHER" id="PTHR12546">
    <property type="entry name" value="FER-1-LIKE"/>
    <property type="match status" value="1"/>
</dbReference>
<keyword evidence="5" id="KW-0472">Membrane</keyword>
<comment type="caution">
    <text evidence="9">The sequence shown here is derived from an EMBL/GenBank/DDBJ whole genome shotgun (WGS) entry which is preliminary data.</text>
</comment>
<dbReference type="OrthoDB" id="10059618at2759"/>
<evidence type="ECO:0000259" key="8">
    <source>
        <dbReference type="SMART" id="SM01201"/>
    </source>
</evidence>
<dbReference type="InterPro" id="IPR006614">
    <property type="entry name" value="Peroxin/Ferlin"/>
</dbReference>
<feature type="domain" description="Peroxin/Ferlin" evidence="6">
    <location>
        <begin position="388"/>
        <end position="447"/>
    </location>
</feature>
<reference evidence="9" key="1">
    <citation type="submission" date="2021-01" db="EMBL/GenBank/DDBJ databases">
        <authorList>
            <person name="Li R."/>
            <person name="Bekaert M."/>
        </authorList>
    </citation>
    <scope>NUCLEOTIDE SEQUENCE</scope>
    <source>
        <strain evidence="9">Farmed</strain>
    </source>
</reference>
<dbReference type="EMBL" id="CAHIKZ030004635">
    <property type="protein sequence ID" value="CAE1313339.1"/>
    <property type="molecule type" value="Genomic_DNA"/>
</dbReference>
<name>A0A812E4D2_ACAPH</name>